<evidence type="ECO:0000256" key="1">
    <source>
        <dbReference type="ARBA" id="ARBA00008591"/>
    </source>
</evidence>
<dbReference type="InterPro" id="IPR018445">
    <property type="entry name" value="Put_Phosphate_transp_reg"/>
</dbReference>
<protein>
    <submittedName>
        <fullName evidence="2">Uncharacterized protein Yka (UPF0111/DUF47 family)</fullName>
    </submittedName>
</protein>
<accession>A0ABU3GWU3</accession>
<name>A0ABU3GWU3_9SPHI</name>
<organism evidence="2 3">
    <name type="scientific">Mucilaginibacter terrae</name>
    <dbReference type="NCBI Taxonomy" id="1955052"/>
    <lineage>
        <taxon>Bacteria</taxon>
        <taxon>Pseudomonadati</taxon>
        <taxon>Bacteroidota</taxon>
        <taxon>Sphingobacteriia</taxon>
        <taxon>Sphingobacteriales</taxon>
        <taxon>Sphingobacteriaceae</taxon>
        <taxon>Mucilaginibacter</taxon>
    </lineage>
</organism>
<comment type="caution">
    <text evidence="2">The sequence shown here is derived from an EMBL/GenBank/DDBJ whole genome shotgun (WGS) entry which is preliminary data.</text>
</comment>
<dbReference type="Gene3D" id="1.20.58.220">
    <property type="entry name" value="Phosphate transport system protein phou homolog 2, domain 2"/>
    <property type="match status" value="1"/>
</dbReference>
<sequence length="210" mass="23591">MFKFFVPKSNVFFNLFNQSASNNVRISELLYKAVSSDSPHEEKMHFNQIARLKTIGNDLKHQVYTVSSRSLISPFERNDMYALASAINQVCDTMHVAARRLSLYQLSTVEPAIKEISGLIIEASMELDKSVNYLSNLSLAADIAACCKKIRQLENYADQVYDKALSSLAHNETNGIELIKYTEILAALERATDRCEDATDVIESIVVKNT</sequence>
<dbReference type="PANTHER" id="PTHR37298">
    <property type="entry name" value="UPF0111 PROTEIN YKAA"/>
    <property type="match status" value="1"/>
</dbReference>
<evidence type="ECO:0000313" key="3">
    <source>
        <dbReference type="Proteomes" id="UP001258315"/>
    </source>
</evidence>
<keyword evidence="3" id="KW-1185">Reference proteome</keyword>
<evidence type="ECO:0000313" key="2">
    <source>
        <dbReference type="EMBL" id="MDT3404224.1"/>
    </source>
</evidence>
<dbReference type="EMBL" id="JAVLVU010000001">
    <property type="protein sequence ID" value="MDT3404224.1"/>
    <property type="molecule type" value="Genomic_DNA"/>
</dbReference>
<dbReference type="Pfam" id="PF01865">
    <property type="entry name" value="PhoU_div"/>
    <property type="match status" value="1"/>
</dbReference>
<gene>
    <name evidence="2" type="ORF">QE417_003296</name>
</gene>
<dbReference type="InterPro" id="IPR052912">
    <property type="entry name" value="UPF0111_domain"/>
</dbReference>
<dbReference type="InterPro" id="IPR038078">
    <property type="entry name" value="PhoU-like_sf"/>
</dbReference>
<dbReference type="RefSeq" id="WP_311951560.1">
    <property type="nucleotide sequence ID" value="NZ_JAVLVU010000001.1"/>
</dbReference>
<dbReference type="Proteomes" id="UP001258315">
    <property type="component" value="Unassembled WGS sequence"/>
</dbReference>
<comment type="similarity">
    <text evidence="1">Belongs to the UPF0111 family.</text>
</comment>
<reference evidence="3" key="1">
    <citation type="submission" date="2023-07" db="EMBL/GenBank/DDBJ databases">
        <title>Functional and genomic diversity of the sorghum phyllosphere microbiome.</title>
        <authorList>
            <person name="Shade A."/>
        </authorList>
    </citation>
    <scope>NUCLEOTIDE SEQUENCE [LARGE SCALE GENOMIC DNA]</scope>
    <source>
        <strain evidence="3">SORGH_AS_0422</strain>
    </source>
</reference>
<dbReference type="PANTHER" id="PTHR37298:SF1">
    <property type="entry name" value="UPF0111 PROTEIN YKAA"/>
    <property type="match status" value="1"/>
</dbReference>
<proteinExistence type="inferred from homology"/>